<dbReference type="InterPro" id="IPR039989">
    <property type="entry name" value="NUDT9"/>
</dbReference>
<dbReference type="Gene3D" id="3.90.79.10">
    <property type="entry name" value="Nucleoside Triphosphate Pyrophosphohydrolase"/>
    <property type="match status" value="6"/>
</dbReference>
<feature type="compositionally biased region" description="Basic and acidic residues" evidence="1">
    <location>
        <begin position="1591"/>
        <end position="1604"/>
    </location>
</feature>
<feature type="signal peptide" evidence="2">
    <location>
        <begin position="1"/>
        <end position="22"/>
    </location>
</feature>
<accession>A0A085MUP7</accession>
<reference evidence="3" key="1">
    <citation type="journal article" date="2014" name="Nat. Genet.">
        <title>Genome and transcriptome of the porcine whipworm Trichuris suis.</title>
        <authorList>
            <person name="Jex A.R."/>
            <person name="Nejsum P."/>
            <person name="Schwarz E.M."/>
            <person name="Hu L."/>
            <person name="Young N.D."/>
            <person name="Hall R.S."/>
            <person name="Korhonen P.K."/>
            <person name="Liao S."/>
            <person name="Thamsborg S."/>
            <person name="Xia J."/>
            <person name="Xu P."/>
            <person name="Wang S."/>
            <person name="Scheerlinck J.P."/>
            <person name="Hofmann A."/>
            <person name="Sternberg P.W."/>
            <person name="Wang J."/>
            <person name="Gasser R.B."/>
        </authorList>
    </citation>
    <scope>NUCLEOTIDE SEQUENCE [LARGE SCALE GENOMIC DNA]</scope>
    <source>
        <strain evidence="3">DCEP-RM93F</strain>
    </source>
</reference>
<feature type="region of interest" description="Disordered" evidence="1">
    <location>
        <begin position="1582"/>
        <end position="1604"/>
    </location>
</feature>
<sequence>MAANFILISLVALTCLLQPTSQQVLNWDDGERRRFGQTAKSFIAEALSPRIYLHMGKTFAVKCSGRRDAPYGITLRTFDLVNCGCNAYMCSGNCHAKHESIFTECQFAARLNKTATREENFLGLLCYERRGNILPADITEELICATWRYPTSSVPQFRIPAYLKSPFAQPLVYFPPQIEQRVGGPLSHQNDWPKNEHERTGFGGIGAFEKYGPNRILYIIVSSQGEDRFEVITEQDGNAGEPYVRSSAKDLRDDMGGTCTDEELLSIVDAKRVLHAGYLKDRLNTDNAWMEGFIVHLNDPEGKCFRPPYEPSVSKSGRYTWLELPMNGSGIDDYLSPLVSPLVSTAQEQLYDYETEKELFKAKVATFLVTQLRPITVKDFVTHGYGKCPHNGRRGYGIVYGMMNVSCPYDEADLCGLHGTQNDKGEVMVVECQYAGEMNGLDLGRPWAMACYQKWDRERWETPEETLCGKWSYPGTQLPRIQLPEHVRSPHSHILLYKPTNTESFSGYGSRSQEADSSGWFKNPYERTGFSGKGKLAAFGPNLAAYLLITMHTYGTTKVLVEDTDDYTALPQFWLKKGTIDDDYIKRKVQKLNKYCKESEISHMVKSGQRLHTGYLKNKQNTDNAWLEGSIIHLHDETGGCFGPYPTHVGNEAALIQLGWSDNDFPLPSNSCSALAGEVSSREVEKRSFSNKASSFLVTQLRPIKVLNFDVESYGRCSYGHGHTYGIAVVVMNVSCPYDEADLCGLHGTKNDKTEVMVVECQYAGKMRGEDGGDPLTVVCYQKENRHIRRRSEDTLCRKWRYPGTSVPQLKLPEHLKSPASHLLFYKPANLDSFSGNSEVNTTCLTRNPHERTGFSGKGKLPQLGPNSALFLLITRLCNGKTKVLTDDTDDYTALPRFWVKKPMIDGELIKRKLLKLNLYCNPSDINIMVQTRQKYHNGYLKDKHNTDNAWVEGAIIHLHDQSDGGCFSPYPIHGKDKSRQYRWQVLPFTTTPRDFSLTFALDFKNNGSPLPSNAVSARAAMQEFQEWKDVRKRFGQTAANFFMTRLAPTKILHIRFSGFEKCPHQNRSPYGIVNLRMQVSCPFEELGYCGLLGTGGGRTGVIILHCQFAAELNSRGRPLAALCYENTTTDSGEELAAGGRCKKWSYPGTELPQLQLPDYLKSTEIYIRLYDPAKLESFSGNSSRSQEVDSSGWPRNIHERTGFAGKGKLEKYGGNAAVYLLITRHTYGTTKVLVEDTDDYTALPQFWVKKGPVDDDFVKRKVQKLNMYCKESEIDLMVKDRQRYHRGYLKNRYNTDNAWLEGTIIHLHDDTGGCFSPYPVHAEIRSRQYRWQVLPNSTTLSDFALSFGIKSGFRFHSNPFGSINFAPSGTCHIFQFSKRPITSTRRHLHVVTLVHVLVLECRENCGPKQRMFSRPQLMPTLQVQLHWKYRETRTFHRVARSYIDKAITPYNYNSSSTTIAVKCAGRRNAPYGITIKELEMTPCKCFGSWCPPRCRLTLSPTVECQYAARLDRFSSDEENFLGLFCYDKIVGILDKNTSMEDICDKWRYPGTDFPQLQIPDHLKSLHSYVLRYMPPQLEKREVNSSSSDKNWPKNEHERTGFGGRGHLEKLGPNYVLYLVVTSQSGDQFKIVTEESTEALVLPQFVSEDKNIGEPFIKKSAKKMRDEMGDCSDPELDEIIRNKTVLHGGYLKDRLNTDNAWMQGFIVHLHDLDGRCFGSLSRGWRPEQGLYRWVHLGNDTVRMDNLLSPIPTVQIVLEWDFGEERNFQLTANSFIERAIEPHTFESTTTTVAVKCAGRRNAPYGFTIKLLEMGKCSCVGSWCPPRCRDRQASKTVECQYAARLDRFSLKKENFLGLICYDKRVNVLDKGMSMDDICNKWRYPGSDVPQLQIPDYLKSVHAYVLGYIPPQIEKRGLSASFFDKSWPKNENERTGFGGVGSLGQLGPNYVVYLVITGQDGFELKLVTEESTEPVAMPQFISEDKNIGEPFIKKSAKKMTDEMGDCSDGELDEIIRNKRVLHGGYLKDRLNTDNAWMQGFIIHLHDPYGRCFGWKSHGWRRQNGMYRWVTVPHRIGGIDNLLSRISNHDLLLPSNSPFARAAKVYLFLHVTEVICTYFQSTSREELYAYKAEKQSFQNRASVFLVTQLRPIKILDFDVEGYGKCADKGRHAYGITVALMKVSCPYDEADLCGLHGTQNDKTEVMLVECQYAGEMKGEDGGNPLAVACYQKWNSSAQRIHQETLCRRWRYPGTDVPQLRLPEHVKSPHSRMLLYQTANLESFSGNIAFDSNSVAQAVVLGISGYSSRSQEVDTTHWIRNPYERTGFSGRGKLEAFGPNLVLYLVITRESYGKTEVLIEDTEDYTALPQFWLKKGTIDDDFIKRKLLKLNMYCKESEIGLMASSGHRHHTGYLKNKHNTDNAWLEGTIVHVHDETGACFSNFPVHATATSRRYKWHTLSHHTNIQDFADSFVANYK</sequence>
<proteinExistence type="predicted"/>
<evidence type="ECO:0000313" key="3">
    <source>
        <dbReference type="EMBL" id="KFD60943.1"/>
    </source>
</evidence>
<feature type="chain" id="PRO_5001795505" evidence="2">
    <location>
        <begin position="23"/>
        <end position="2471"/>
    </location>
</feature>
<gene>
    <name evidence="3" type="ORF">M514_12219</name>
</gene>
<name>A0A085MUP7_9BILA</name>
<dbReference type="PANTHER" id="PTHR13030">
    <property type="entry name" value="NUDIX HYDROLASE"/>
    <property type="match status" value="1"/>
</dbReference>
<dbReference type="EMBL" id="KL367642">
    <property type="protein sequence ID" value="KFD60943.1"/>
    <property type="molecule type" value="Genomic_DNA"/>
</dbReference>
<dbReference type="GO" id="GO:0047631">
    <property type="term" value="F:ADP-ribose diphosphatase activity"/>
    <property type="evidence" value="ECO:0007669"/>
    <property type="project" value="InterPro"/>
</dbReference>
<protein>
    <submittedName>
        <fullName evidence="3">Uncharacterized protein</fullName>
    </submittedName>
</protein>
<evidence type="ECO:0000256" key="1">
    <source>
        <dbReference type="SAM" id="MobiDB-lite"/>
    </source>
</evidence>
<dbReference type="PANTHER" id="PTHR13030:SF13">
    <property type="entry name" value="NUDIX HYDROLASE DOMAIN-CONTAINING PROTEIN"/>
    <property type="match status" value="1"/>
</dbReference>
<organism evidence="3">
    <name type="scientific">Trichuris suis</name>
    <name type="common">pig whipworm</name>
    <dbReference type="NCBI Taxonomy" id="68888"/>
    <lineage>
        <taxon>Eukaryota</taxon>
        <taxon>Metazoa</taxon>
        <taxon>Ecdysozoa</taxon>
        <taxon>Nematoda</taxon>
        <taxon>Enoplea</taxon>
        <taxon>Dorylaimia</taxon>
        <taxon>Trichinellida</taxon>
        <taxon>Trichuridae</taxon>
        <taxon>Trichuris</taxon>
    </lineage>
</organism>
<evidence type="ECO:0000256" key="2">
    <source>
        <dbReference type="SAM" id="SignalP"/>
    </source>
</evidence>
<keyword evidence="2" id="KW-0732">Signal</keyword>
<dbReference type="Proteomes" id="UP000030758">
    <property type="component" value="Unassembled WGS sequence"/>
</dbReference>